<accession>A0A5C6W448</accession>
<evidence type="ECO:0000313" key="2">
    <source>
        <dbReference type="Proteomes" id="UP000321363"/>
    </source>
</evidence>
<sequence length="59" mass="6605">MQKIVITKDMPVSGIASSWEETKPYESNKALKEHLQDEQLISIITEINKVIGTTEATCI</sequence>
<name>A0A5C6W448_9BACI</name>
<reference evidence="1 2" key="1">
    <citation type="journal article" date="2005" name="Int. J. Syst. Evol. Microbiol.">
        <title>Bacillus litoralis sp. nov., isolated from a tidal flat of the Yellow Sea in Korea.</title>
        <authorList>
            <person name="Yoon J.H."/>
            <person name="Oh T.K."/>
        </authorList>
    </citation>
    <scope>NUCLEOTIDE SEQUENCE [LARGE SCALE GENOMIC DNA]</scope>
    <source>
        <strain evidence="1 2">SW-211</strain>
    </source>
</reference>
<organism evidence="1 2">
    <name type="scientific">Metabacillus litoralis</name>
    <dbReference type="NCBI Taxonomy" id="152268"/>
    <lineage>
        <taxon>Bacteria</taxon>
        <taxon>Bacillati</taxon>
        <taxon>Bacillota</taxon>
        <taxon>Bacilli</taxon>
        <taxon>Bacillales</taxon>
        <taxon>Bacillaceae</taxon>
        <taxon>Metabacillus</taxon>
    </lineage>
</organism>
<comment type="caution">
    <text evidence="1">The sequence shown here is derived from an EMBL/GenBank/DDBJ whole genome shotgun (WGS) entry which is preliminary data.</text>
</comment>
<proteinExistence type="predicted"/>
<dbReference type="AlphaFoldDB" id="A0A5C6W448"/>
<keyword evidence="2" id="KW-1185">Reference proteome</keyword>
<dbReference type="EMBL" id="VOQF01000001">
    <property type="protein sequence ID" value="TXC92706.1"/>
    <property type="molecule type" value="Genomic_DNA"/>
</dbReference>
<dbReference type="OrthoDB" id="2886834at2"/>
<evidence type="ECO:0000313" key="1">
    <source>
        <dbReference type="EMBL" id="TXC92706.1"/>
    </source>
</evidence>
<dbReference type="RefSeq" id="WP_146945565.1">
    <property type="nucleotide sequence ID" value="NZ_VOQF01000001.1"/>
</dbReference>
<gene>
    <name evidence="1" type="ORF">FS935_00400</name>
</gene>
<protein>
    <submittedName>
        <fullName evidence="1">Uncharacterized protein</fullName>
    </submittedName>
</protein>
<dbReference type="Proteomes" id="UP000321363">
    <property type="component" value="Unassembled WGS sequence"/>
</dbReference>